<accession>E3NJY4</accession>
<dbReference type="PANTHER" id="PTHR47642:SF8">
    <property type="entry name" value="ATP-DEPENDENT DNA HELICASE"/>
    <property type="match status" value="1"/>
</dbReference>
<evidence type="ECO:0000313" key="1">
    <source>
        <dbReference type="EMBL" id="EFP01536.1"/>
    </source>
</evidence>
<evidence type="ECO:0000313" key="2">
    <source>
        <dbReference type="Proteomes" id="UP000008281"/>
    </source>
</evidence>
<dbReference type="SUPFAM" id="SSF52540">
    <property type="entry name" value="P-loop containing nucleoside triphosphate hydrolases"/>
    <property type="match status" value="1"/>
</dbReference>
<protein>
    <recommendedName>
        <fullName evidence="3">ATP-dependent DNA helicase</fullName>
    </recommendedName>
</protein>
<dbReference type="PANTHER" id="PTHR47642">
    <property type="entry name" value="ATP-DEPENDENT DNA HELICASE"/>
    <property type="match status" value="1"/>
</dbReference>
<sequence>MIIGKHTLVPPQAVVPIKILTPPSLVCVNMRILITESQIGDNSDNGEKPRMLNGMLGVVLSIYPAYGMVEKILVRLENGHKYRIRPIPRSLTGELYWPFRPCYATTFHKVQGMTLRHVVVDTSHNLKDGMFYVGCSRVQSRNGLNIVGHVPRSIKCDQTVLKIQQEINRSSII</sequence>
<dbReference type="InParanoid" id="E3NJY4"/>
<reference evidence="1" key="1">
    <citation type="submission" date="2007-07" db="EMBL/GenBank/DDBJ databases">
        <title>PCAP assembly of the Caenorhabditis remanei genome.</title>
        <authorList>
            <consortium name="The Caenorhabditis remanei Sequencing Consortium"/>
            <person name="Wilson R.K."/>
        </authorList>
    </citation>
    <scope>NUCLEOTIDE SEQUENCE [LARGE SCALE GENOMIC DNA]</scope>
    <source>
        <strain evidence="1">PB4641</strain>
    </source>
</reference>
<dbReference type="CDD" id="cd18809">
    <property type="entry name" value="SF1_C_RecD"/>
    <property type="match status" value="1"/>
</dbReference>
<keyword evidence="2" id="KW-1185">Reference proteome</keyword>
<dbReference type="InterPro" id="IPR027417">
    <property type="entry name" value="P-loop_NTPase"/>
</dbReference>
<dbReference type="InterPro" id="IPR051055">
    <property type="entry name" value="PIF1_helicase"/>
</dbReference>
<name>E3NJY4_CAERE</name>
<dbReference type="OrthoDB" id="6152543at2759"/>
<dbReference type="EMBL" id="DS268769">
    <property type="protein sequence ID" value="EFP01536.1"/>
    <property type="molecule type" value="Genomic_DNA"/>
</dbReference>
<organism evidence="2">
    <name type="scientific">Caenorhabditis remanei</name>
    <name type="common">Caenorhabditis vulgaris</name>
    <dbReference type="NCBI Taxonomy" id="31234"/>
    <lineage>
        <taxon>Eukaryota</taxon>
        <taxon>Metazoa</taxon>
        <taxon>Ecdysozoa</taxon>
        <taxon>Nematoda</taxon>
        <taxon>Chromadorea</taxon>
        <taxon>Rhabditida</taxon>
        <taxon>Rhabditina</taxon>
        <taxon>Rhabditomorpha</taxon>
        <taxon>Rhabditoidea</taxon>
        <taxon>Rhabditidae</taxon>
        <taxon>Peloderinae</taxon>
        <taxon>Caenorhabditis</taxon>
    </lineage>
</organism>
<proteinExistence type="predicted"/>
<gene>
    <name evidence="1" type="ORF">CRE_09854</name>
</gene>
<evidence type="ECO:0008006" key="3">
    <source>
        <dbReference type="Google" id="ProtNLM"/>
    </source>
</evidence>
<dbReference type="Proteomes" id="UP000008281">
    <property type="component" value="Unassembled WGS sequence"/>
</dbReference>
<dbReference type="AlphaFoldDB" id="E3NJY4"/>
<dbReference type="HOGENOM" id="CLU_1549070_0_0_1"/>
<dbReference type="Gene3D" id="3.40.50.300">
    <property type="entry name" value="P-loop containing nucleotide triphosphate hydrolases"/>
    <property type="match status" value="1"/>
</dbReference>